<accession>A0A1W0WZW1</accession>
<evidence type="ECO:0000313" key="1">
    <source>
        <dbReference type="EMBL" id="OQV20743.1"/>
    </source>
</evidence>
<dbReference type="AlphaFoldDB" id="A0A1W0WZW1"/>
<protein>
    <submittedName>
        <fullName evidence="1">Uncharacterized protein</fullName>
    </submittedName>
</protein>
<gene>
    <name evidence="1" type="ORF">BV898_05323</name>
</gene>
<name>A0A1W0WZW1_HYPEX</name>
<dbReference type="Proteomes" id="UP000192578">
    <property type="component" value="Unassembled WGS sequence"/>
</dbReference>
<proteinExistence type="predicted"/>
<reference evidence="2" key="1">
    <citation type="submission" date="2017-01" db="EMBL/GenBank/DDBJ databases">
        <title>Comparative genomics of anhydrobiosis in the tardigrade Hypsibius dujardini.</title>
        <authorList>
            <person name="Yoshida Y."/>
            <person name="Koutsovoulos G."/>
            <person name="Laetsch D."/>
            <person name="Stevens L."/>
            <person name="Kumar S."/>
            <person name="Horikawa D."/>
            <person name="Ishino K."/>
            <person name="Komine S."/>
            <person name="Tomita M."/>
            <person name="Blaxter M."/>
            <person name="Arakawa K."/>
        </authorList>
    </citation>
    <scope>NUCLEOTIDE SEQUENCE [LARGE SCALE GENOMIC DNA]</scope>
    <source>
        <strain evidence="2">Z151</strain>
    </source>
</reference>
<dbReference type="EMBL" id="MTYJ01000028">
    <property type="protein sequence ID" value="OQV20743.1"/>
    <property type="molecule type" value="Genomic_DNA"/>
</dbReference>
<evidence type="ECO:0000313" key="2">
    <source>
        <dbReference type="Proteomes" id="UP000192578"/>
    </source>
</evidence>
<keyword evidence="2" id="KW-1185">Reference proteome</keyword>
<organism evidence="1 2">
    <name type="scientific">Hypsibius exemplaris</name>
    <name type="common">Freshwater tardigrade</name>
    <dbReference type="NCBI Taxonomy" id="2072580"/>
    <lineage>
        <taxon>Eukaryota</taxon>
        <taxon>Metazoa</taxon>
        <taxon>Ecdysozoa</taxon>
        <taxon>Tardigrada</taxon>
        <taxon>Eutardigrada</taxon>
        <taxon>Parachela</taxon>
        <taxon>Hypsibioidea</taxon>
        <taxon>Hypsibiidae</taxon>
        <taxon>Hypsibius</taxon>
    </lineage>
</organism>
<comment type="caution">
    <text evidence="1">The sequence shown here is derived from an EMBL/GenBank/DDBJ whole genome shotgun (WGS) entry which is preliminary data.</text>
</comment>
<sequence length="114" mass="12143">MGAQPSKDTAATVQQSPRGSTASLINNVLTQSSLSLRDNLCAKGSRSPSLKAKFPAGSNIFTEHNADALGKFCPANRRVQSLVDAKTGSRIGNFSLVVVNVDDRLVILGRLNFR</sequence>